<dbReference type="PANTHER" id="PTHR43037">
    <property type="entry name" value="UNNAMED PRODUCT-RELATED"/>
    <property type="match status" value="1"/>
</dbReference>
<dbReference type="OrthoDB" id="9764953at2"/>
<keyword evidence="4" id="KW-1185">Reference proteome</keyword>
<dbReference type="InterPro" id="IPR000801">
    <property type="entry name" value="Esterase-like"/>
</dbReference>
<sequence length="310" mass="34947">MFKKALLLGLLMMSMSSFTAWDKRYGGVDKSYDQSLLELREQIAPEFQTLIFHDEKTGREMTYSLYIPKNLKAGERYPLVQFIADASTVGKGAQAPLKQGYGAIIWATPESQSAQPAFVFVPSFTERAVNDDFEHSEEVDIAHRLLQDLLKRYPIDEQRLYATGQSMGGMIAFYLNATYPDLFAASIYVGSQWDIRVLRPLLQQKFFYIVAASDDKASRGLAQVRAMLEENKLAFDMTELSAHAAPLAQQNAAIEQLLRAGNAINLVTFSRSSVLPPADIALKGAAEHMYSFDYAYQLKSVRDWLFKQHK</sequence>
<dbReference type="InterPro" id="IPR050955">
    <property type="entry name" value="Plant_Biomass_Hydrol_Est"/>
</dbReference>
<dbReference type="RefSeq" id="WP_072575505.1">
    <property type="nucleotide sequence ID" value="NZ_LWHB01000009.1"/>
</dbReference>
<dbReference type="Proteomes" id="UP000254601">
    <property type="component" value="Unassembled WGS sequence"/>
</dbReference>
<name>A0A380MPI7_9GAMM</name>
<gene>
    <name evidence="3" type="ORF">NCTC13337_00499</name>
</gene>
<protein>
    <submittedName>
        <fullName evidence="3">Poly(3-hydroxybutyrate) depolymerase</fullName>
    </submittedName>
</protein>
<dbReference type="AlphaFoldDB" id="A0A380MPI7"/>
<dbReference type="EMBL" id="UHIC01000001">
    <property type="protein sequence ID" value="SUO93966.1"/>
    <property type="molecule type" value="Genomic_DNA"/>
</dbReference>
<dbReference type="Gene3D" id="3.40.50.1820">
    <property type="entry name" value="alpha/beta hydrolase"/>
    <property type="match status" value="1"/>
</dbReference>
<dbReference type="PANTHER" id="PTHR43037:SF1">
    <property type="entry name" value="BLL1128 PROTEIN"/>
    <property type="match status" value="1"/>
</dbReference>
<evidence type="ECO:0000313" key="4">
    <source>
        <dbReference type="Proteomes" id="UP000254601"/>
    </source>
</evidence>
<feature type="chain" id="PRO_5016804809" evidence="2">
    <location>
        <begin position="20"/>
        <end position="310"/>
    </location>
</feature>
<dbReference type="InterPro" id="IPR029058">
    <property type="entry name" value="AB_hydrolase_fold"/>
</dbReference>
<accession>A0A380MPI7</accession>
<evidence type="ECO:0000256" key="1">
    <source>
        <dbReference type="ARBA" id="ARBA00022729"/>
    </source>
</evidence>
<dbReference type="SUPFAM" id="SSF53474">
    <property type="entry name" value="alpha/beta-Hydrolases"/>
    <property type="match status" value="1"/>
</dbReference>
<feature type="signal peptide" evidence="2">
    <location>
        <begin position="1"/>
        <end position="19"/>
    </location>
</feature>
<dbReference type="Pfam" id="PF00756">
    <property type="entry name" value="Esterase"/>
    <property type="match status" value="1"/>
</dbReference>
<evidence type="ECO:0000313" key="3">
    <source>
        <dbReference type="EMBL" id="SUO93966.1"/>
    </source>
</evidence>
<evidence type="ECO:0000256" key="2">
    <source>
        <dbReference type="SAM" id="SignalP"/>
    </source>
</evidence>
<reference evidence="3 4" key="1">
    <citation type="submission" date="2018-06" db="EMBL/GenBank/DDBJ databases">
        <authorList>
            <consortium name="Pathogen Informatics"/>
            <person name="Doyle S."/>
        </authorList>
    </citation>
    <scope>NUCLEOTIDE SEQUENCE [LARGE SCALE GENOMIC DNA]</scope>
    <source>
        <strain evidence="3 4">NCTC13337</strain>
    </source>
</reference>
<keyword evidence="1 2" id="KW-0732">Signal</keyword>
<proteinExistence type="predicted"/>
<organism evidence="3 4">
    <name type="scientific">Suttonella ornithocola</name>
    <dbReference type="NCBI Taxonomy" id="279832"/>
    <lineage>
        <taxon>Bacteria</taxon>
        <taxon>Pseudomonadati</taxon>
        <taxon>Pseudomonadota</taxon>
        <taxon>Gammaproteobacteria</taxon>
        <taxon>Cardiobacteriales</taxon>
        <taxon>Cardiobacteriaceae</taxon>
        <taxon>Suttonella</taxon>
    </lineage>
</organism>